<dbReference type="InterPro" id="IPR002871">
    <property type="entry name" value="NIF_FeS_clus_asmbl_NifU_N"/>
</dbReference>
<dbReference type="GO" id="GO:0016226">
    <property type="term" value="P:iron-sulfur cluster assembly"/>
    <property type="evidence" value="ECO:0007669"/>
    <property type="project" value="InterPro"/>
</dbReference>
<protein>
    <submittedName>
        <fullName evidence="3">Iron-sulfur cluster assembly scaffold protein IscU</fullName>
    </submittedName>
</protein>
<evidence type="ECO:0000259" key="2">
    <source>
        <dbReference type="Pfam" id="PF01592"/>
    </source>
</evidence>
<accession>A0A644VU91</accession>
<dbReference type="AlphaFoldDB" id="A0A644VU91"/>
<comment type="caution">
    <text evidence="3">The sequence shown here is derived from an EMBL/GenBank/DDBJ whole genome shotgun (WGS) entry which is preliminary data.</text>
</comment>
<dbReference type="Gene3D" id="3.90.1010.10">
    <property type="match status" value="1"/>
</dbReference>
<dbReference type="GO" id="GO:0005506">
    <property type="term" value="F:iron ion binding"/>
    <property type="evidence" value="ECO:0007669"/>
    <property type="project" value="InterPro"/>
</dbReference>
<dbReference type="NCBIfam" id="TIGR01994">
    <property type="entry name" value="SUF_scaf_2"/>
    <property type="match status" value="1"/>
</dbReference>
<name>A0A644VU91_9ZZZZ</name>
<feature type="compositionally biased region" description="Basic and acidic residues" evidence="1">
    <location>
        <begin position="23"/>
        <end position="34"/>
    </location>
</feature>
<feature type="domain" description="NIF system FeS cluster assembly NifU N-terminal" evidence="2">
    <location>
        <begin position="7"/>
        <end position="127"/>
    </location>
</feature>
<organism evidence="3">
    <name type="scientific">bioreactor metagenome</name>
    <dbReference type="NCBI Taxonomy" id="1076179"/>
    <lineage>
        <taxon>unclassified sequences</taxon>
        <taxon>metagenomes</taxon>
        <taxon>ecological metagenomes</taxon>
    </lineage>
</organism>
<evidence type="ECO:0000256" key="1">
    <source>
        <dbReference type="SAM" id="MobiDB-lite"/>
    </source>
</evidence>
<reference evidence="3" key="1">
    <citation type="submission" date="2019-08" db="EMBL/GenBank/DDBJ databases">
        <authorList>
            <person name="Kucharzyk K."/>
            <person name="Murdoch R.W."/>
            <person name="Higgins S."/>
            <person name="Loffler F."/>
        </authorList>
    </citation>
    <scope>NUCLEOTIDE SEQUENCE</scope>
</reference>
<feature type="region of interest" description="Disordered" evidence="1">
    <location>
        <begin position="17"/>
        <end position="36"/>
    </location>
</feature>
<dbReference type="PANTHER" id="PTHR10093">
    <property type="entry name" value="IRON-SULFUR CLUSTER ASSEMBLY ENZYME NIFU HOMOLOG"/>
    <property type="match status" value="1"/>
</dbReference>
<gene>
    <name evidence="3" type="primary">iscU_6</name>
    <name evidence="3" type="ORF">SDC9_41005</name>
</gene>
<dbReference type="GO" id="GO:0051536">
    <property type="term" value="F:iron-sulfur cluster binding"/>
    <property type="evidence" value="ECO:0007669"/>
    <property type="project" value="InterPro"/>
</dbReference>
<dbReference type="EMBL" id="VSSQ01000444">
    <property type="protein sequence ID" value="MPL94847.1"/>
    <property type="molecule type" value="Genomic_DNA"/>
</dbReference>
<dbReference type="FunFam" id="3.90.1010.10:FF:000002">
    <property type="entry name" value="Iron-sulfur cluster assembly scaffold protein NifU"/>
    <property type="match status" value="1"/>
</dbReference>
<dbReference type="Pfam" id="PF01592">
    <property type="entry name" value="NifU_N"/>
    <property type="match status" value="1"/>
</dbReference>
<evidence type="ECO:0000313" key="3">
    <source>
        <dbReference type="EMBL" id="MPL94847.1"/>
    </source>
</evidence>
<dbReference type="CDD" id="cd06664">
    <property type="entry name" value="IscU_like"/>
    <property type="match status" value="1"/>
</dbReference>
<proteinExistence type="predicted"/>
<sequence length="143" mass="16056">MDLNAIYTELIMEHSTSRHNRRKLDNPDLSEKGHNPSCGDEITLELKMNKDIIEDLAFTGQGCAISQASTSMMIDLIKGKNKEEALKLVETFIGMIKREISDEEELEALEDAIVLKNISNMPARVKCAVLAWHTLKEAIGEEK</sequence>
<dbReference type="SUPFAM" id="SSF82649">
    <property type="entry name" value="SufE/NifU"/>
    <property type="match status" value="1"/>
</dbReference>